<keyword evidence="4" id="KW-1185">Reference proteome</keyword>
<dbReference type="CDD" id="cd01671">
    <property type="entry name" value="CARD"/>
    <property type="match status" value="1"/>
</dbReference>
<comment type="caution">
    <text evidence="3">The sequence shown here is derived from an EMBL/GenBank/DDBJ whole genome shotgun (WGS) entry which is preliminary data.</text>
</comment>
<dbReference type="Gene3D" id="1.10.533.10">
    <property type="entry name" value="Death Domain, Fas"/>
    <property type="match status" value="1"/>
</dbReference>
<protein>
    <recommendedName>
        <fullName evidence="2">CARD domain-containing protein</fullName>
    </recommendedName>
</protein>
<dbReference type="SUPFAM" id="SSF47986">
    <property type="entry name" value="DEATH domain"/>
    <property type="match status" value="1"/>
</dbReference>
<feature type="compositionally biased region" description="Polar residues" evidence="1">
    <location>
        <begin position="344"/>
        <end position="365"/>
    </location>
</feature>
<reference evidence="3" key="2">
    <citation type="submission" date="2020-11" db="EMBL/GenBank/DDBJ databases">
        <authorList>
            <person name="McCartney M.A."/>
            <person name="Auch B."/>
            <person name="Kono T."/>
            <person name="Mallez S."/>
            <person name="Becker A."/>
            <person name="Gohl D.M."/>
            <person name="Silverstein K.A.T."/>
            <person name="Koren S."/>
            <person name="Bechman K.B."/>
            <person name="Herman A."/>
            <person name="Abrahante J.E."/>
            <person name="Garbe J."/>
        </authorList>
    </citation>
    <scope>NUCLEOTIDE SEQUENCE</scope>
    <source>
        <strain evidence="3">Duluth1</strain>
        <tissue evidence="3">Whole animal</tissue>
    </source>
</reference>
<dbReference type="Pfam" id="PF00619">
    <property type="entry name" value="CARD"/>
    <property type="match status" value="1"/>
</dbReference>
<dbReference type="Proteomes" id="UP000828390">
    <property type="component" value="Unassembled WGS sequence"/>
</dbReference>
<proteinExistence type="predicted"/>
<evidence type="ECO:0000313" key="3">
    <source>
        <dbReference type="EMBL" id="KAH3859784.1"/>
    </source>
</evidence>
<feature type="region of interest" description="Disordered" evidence="1">
    <location>
        <begin position="307"/>
        <end position="379"/>
    </location>
</feature>
<dbReference type="PROSITE" id="PS50209">
    <property type="entry name" value="CARD"/>
    <property type="match status" value="1"/>
</dbReference>
<accession>A0A9D4R982</accession>
<organism evidence="3 4">
    <name type="scientific">Dreissena polymorpha</name>
    <name type="common">Zebra mussel</name>
    <name type="synonym">Mytilus polymorpha</name>
    <dbReference type="NCBI Taxonomy" id="45954"/>
    <lineage>
        <taxon>Eukaryota</taxon>
        <taxon>Metazoa</taxon>
        <taxon>Spiralia</taxon>
        <taxon>Lophotrochozoa</taxon>
        <taxon>Mollusca</taxon>
        <taxon>Bivalvia</taxon>
        <taxon>Autobranchia</taxon>
        <taxon>Heteroconchia</taxon>
        <taxon>Euheterodonta</taxon>
        <taxon>Imparidentia</taxon>
        <taxon>Neoheterodontei</taxon>
        <taxon>Myida</taxon>
        <taxon>Dreissenoidea</taxon>
        <taxon>Dreissenidae</taxon>
        <taxon>Dreissena</taxon>
    </lineage>
</organism>
<dbReference type="GO" id="GO:0042981">
    <property type="term" value="P:regulation of apoptotic process"/>
    <property type="evidence" value="ECO:0007669"/>
    <property type="project" value="InterPro"/>
</dbReference>
<dbReference type="InterPro" id="IPR011029">
    <property type="entry name" value="DEATH-like_dom_sf"/>
</dbReference>
<dbReference type="InterPro" id="IPR001315">
    <property type="entry name" value="CARD"/>
</dbReference>
<dbReference type="AlphaFoldDB" id="A0A9D4R982"/>
<gene>
    <name evidence="3" type="ORF">DPMN_102607</name>
</gene>
<evidence type="ECO:0000256" key="1">
    <source>
        <dbReference type="SAM" id="MobiDB-lite"/>
    </source>
</evidence>
<evidence type="ECO:0000313" key="4">
    <source>
        <dbReference type="Proteomes" id="UP000828390"/>
    </source>
</evidence>
<sequence length="379" mass="44639">MDSDFEEIAVKKVYTRSKAYIRENLLVYPHHLDHLEAKCVLTCLEVQQITELVKTEQLNKLLQILPTKGPTAFHCFLESIKEDNQFIHEKLKQYYHEEIRLMEENALENRRTQPQPKGDYKTQVNWLQITPEIAVRLEKPKPTLDPYNSYCDLKDWEESPMVSSQLNRMYSKLAAHLYHGHQREPSDMTPETATLDGLERLTNDLLNKIESCYTILKEEPYAKPLKQHIIQLKIDIESSNKSRQELIQSNTDLKNTVRNNNFRLKELEKEIKTLKDFKKNVEECPRMATGAELNVMEAKYAELQKTSKNTTDKLQQEIEKHKAASEKLHRELDKTRTELDKTRTQLMKLSQESESPQERNSSIPLSNRRKKIKKRQKHK</sequence>
<name>A0A9D4R982_DREPO</name>
<feature type="compositionally biased region" description="Basic and acidic residues" evidence="1">
    <location>
        <begin position="310"/>
        <end position="343"/>
    </location>
</feature>
<dbReference type="EMBL" id="JAIWYP010000003">
    <property type="protein sequence ID" value="KAH3859784.1"/>
    <property type="molecule type" value="Genomic_DNA"/>
</dbReference>
<evidence type="ECO:0000259" key="2">
    <source>
        <dbReference type="PROSITE" id="PS50209"/>
    </source>
</evidence>
<feature type="domain" description="CARD" evidence="2">
    <location>
        <begin position="6"/>
        <end position="95"/>
    </location>
</feature>
<reference evidence="3" key="1">
    <citation type="journal article" date="2019" name="bioRxiv">
        <title>The Genome of the Zebra Mussel, Dreissena polymorpha: A Resource for Invasive Species Research.</title>
        <authorList>
            <person name="McCartney M.A."/>
            <person name="Auch B."/>
            <person name="Kono T."/>
            <person name="Mallez S."/>
            <person name="Zhang Y."/>
            <person name="Obille A."/>
            <person name="Becker A."/>
            <person name="Abrahante J.E."/>
            <person name="Garbe J."/>
            <person name="Badalamenti J.P."/>
            <person name="Herman A."/>
            <person name="Mangelson H."/>
            <person name="Liachko I."/>
            <person name="Sullivan S."/>
            <person name="Sone E.D."/>
            <person name="Koren S."/>
            <person name="Silverstein K.A.T."/>
            <person name="Beckman K.B."/>
            <person name="Gohl D.M."/>
        </authorList>
    </citation>
    <scope>NUCLEOTIDE SEQUENCE</scope>
    <source>
        <strain evidence="3">Duluth1</strain>
        <tissue evidence="3">Whole animal</tissue>
    </source>
</reference>
<feature type="compositionally biased region" description="Basic residues" evidence="1">
    <location>
        <begin position="367"/>
        <end position="379"/>
    </location>
</feature>